<name>A0A5E4TTF8_9BURK</name>
<dbReference type="InterPro" id="IPR036188">
    <property type="entry name" value="FAD/NAD-bd_sf"/>
</dbReference>
<evidence type="ECO:0000256" key="5">
    <source>
        <dbReference type="ARBA" id="ARBA00023002"/>
    </source>
</evidence>
<sequence>MGWDGFRDSNTPSLPDPNVPASPDTSYLTCRVHARYYALIHHLLNWTFPPQMSRANRIVIVGGGIAGLMLATRLGRTLGRAGAVRVTLVDSHPTHLWKPMLHTVAAGTCDVAHSQVAYLSHACSNGFTYQAGRMSGLDRERREIVLEEMEGHDGKRLLSERRVPYDALVLALGSQADDASLPGVRDVCHFIDSQPQATAFNAALHCESLRSAVNDDALRIVIAGGGTTGVALAAELSRTFAMAAGYGDPQICERLKLTLIERGPRLLGAFPPDVSASTQDQLEQLGFRVLTDTRVVCADRDGFYRDDGQLIPGDLLVWAAGVKAPDCLRGIGGLTTNAANQVVVRATLQTAQDERIFALGDCASFTSSGVGQDEYALPPTAQVATQQAAHLGRHLGAWLEGRAIPPFAYRDPGASLSLSGYNASGALGRFGFFKGGIVRGRFAQWSHAMLYRRHQHALHGFARATVLLGAEKLGGLRGPRIRLA</sequence>
<dbReference type="PANTHER" id="PTHR42913:SF3">
    <property type="entry name" value="64 KDA MITOCHONDRIAL NADH DEHYDROGENASE (EUROFUNG)"/>
    <property type="match status" value="1"/>
</dbReference>
<accession>A0A5E4TTF8</accession>
<keyword evidence="5" id="KW-0560">Oxidoreductase</keyword>
<comment type="cofactor">
    <cofactor evidence="1">
        <name>FAD</name>
        <dbReference type="ChEBI" id="CHEBI:57692"/>
    </cofactor>
</comment>
<evidence type="ECO:0000256" key="1">
    <source>
        <dbReference type="ARBA" id="ARBA00001974"/>
    </source>
</evidence>
<dbReference type="InterPro" id="IPR051169">
    <property type="entry name" value="NADH-Q_oxidoreductase"/>
</dbReference>
<dbReference type="PANTHER" id="PTHR42913">
    <property type="entry name" value="APOPTOSIS-INDUCING FACTOR 1"/>
    <property type="match status" value="1"/>
</dbReference>
<feature type="domain" description="FAD/NAD(P)-binding" evidence="7">
    <location>
        <begin position="57"/>
        <end position="388"/>
    </location>
</feature>
<dbReference type="PRINTS" id="PR00411">
    <property type="entry name" value="PNDRDTASEI"/>
</dbReference>
<dbReference type="AlphaFoldDB" id="A0A5E4TTF8"/>
<dbReference type="SUPFAM" id="SSF51905">
    <property type="entry name" value="FAD/NAD(P)-binding domain"/>
    <property type="match status" value="1"/>
</dbReference>
<proteinExistence type="inferred from homology"/>
<reference evidence="8 9" key="1">
    <citation type="submission" date="2019-08" db="EMBL/GenBank/DDBJ databases">
        <authorList>
            <person name="Peeters C."/>
        </authorList>
    </citation>
    <scope>NUCLEOTIDE SEQUENCE [LARGE SCALE GENOMIC DNA]</scope>
    <source>
        <strain evidence="8 9">LMG 31010</strain>
    </source>
</reference>
<dbReference type="Proteomes" id="UP000343335">
    <property type="component" value="Unassembled WGS sequence"/>
</dbReference>
<evidence type="ECO:0000313" key="8">
    <source>
        <dbReference type="EMBL" id="VVD90482.1"/>
    </source>
</evidence>
<evidence type="ECO:0000256" key="3">
    <source>
        <dbReference type="ARBA" id="ARBA00022630"/>
    </source>
</evidence>
<gene>
    <name evidence="8" type="ORF">PCO31010_01618</name>
</gene>
<organism evidence="8 9">
    <name type="scientific">Pandoraea commovens</name>
    <dbReference type="NCBI Taxonomy" id="2508289"/>
    <lineage>
        <taxon>Bacteria</taxon>
        <taxon>Pseudomonadati</taxon>
        <taxon>Pseudomonadota</taxon>
        <taxon>Betaproteobacteria</taxon>
        <taxon>Burkholderiales</taxon>
        <taxon>Burkholderiaceae</taxon>
        <taxon>Pandoraea</taxon>
    </lineage>
</organism>
<dbReference type="Gene3D" id="3.50.50.100">
    <property type="match status" value="1"/>
</dbReference>
<feature type="region of interest" description="Disordered" evidence="6">
    <location>
        <begin position="1"/>
        <end position="23"/>
    </location>
</feature>
<dbReference type="InterPro" id="IPR023753">
    <property type="entry name" value="FAD/NAD-binding_dom"/>
</dbReference>
<protein>
    <submittedName>
        <fullName evidence="8">Pyridine nucleotide-disulfide oxidoreductase</fullName>
    </submittedName>
</protein>
<evidence type="ECO:0000256" key="2">
    <source>
        <dbReference type="ARBA" id="ARBA00005272"/>
    </source>
</evidence>
<comment type="similarity">
    <text evidence="2">Belongs to the NADH dehydrogenase family.</text>
</comment>
<evidence type="ECO:0000313" key="9">
    <source>
        <dbReference type="Proteomes" id="UP000343335"/>
    </source>
</evidence>
<dbReference type="GO" id="GO:0019646">
    <property type="term" value="P:aerobic electron transport chain"/>
    <property type="evidence" value="ECO:0007669"/>
    <property type="project" value="TreeGrafter"/>
</dbReference>
<keyword evidence="4" id="KW-0274">FAD</keyword>
<evidence type="ECO:0000259" key="7">
    <source>
        <dbReference type="Pfam" id="PF07992"/>
    </source>
</evidence>
<dbReference type="Pfam" id="PF07992">
    <property type="entry name" value="Pyr_redox_2"/>
    <property type="match status" value="1"/>
</dbReference>
<evidence type="ECO:0000256" key="6">
    <source>
        <dbReference type="SAM" id="MobiDB-lite"/>
    </source>
</evidence>
<dbReference type="PRINTS" id="PR00368">
    <property type="entry name" value="FADPNR"/>
</dbReference>
<evidence type="ECO:0000256" key="4">
    <source>
        <dbReference type="ARBA" id="ARBA00022827"/>
    </source>
</evidence>
<dbReference type="GO" id="GO:0003955">
    <property type="term" value="F:NAD(P)H dehydrogenase (quinone) activity"/>
    <property type="evidence" value="ECO:0007669"/>
    <property type="project" value="TreeGrafter"/>
</dbReference>
<keyword evidence="3" id="KW-0285">Flavoprotein</keyword>
<dbReference type="EMBL" id="CABPSA010000002">
    <property type="protein sequence ID" value="VVD90482.1"/>
    <property type="molecule type" value="Genomic_DNA"/>
</dbReference>